<proteinExistence type="predicted"/>
<dbReference type="Proteomes" id="UP001164250">
    <property type="component" value="Chromosome 3"/>
</dbReference>
<keyword evidence="2" id="KW-1185">Reference proteome</keyword>
<protein>
    <submittedName>
        <fullName evidence="1">Uncharacterized protein</fullName>
    </submittedName>
</protein>
<dbReference type="EMBL" id="CM047899">
    <property type="protein sequence ID" value="KAJ0100809.1"/>
    <property type="molecule type" value="Genomic_DNA"/>
</dbReference>
<reference evidence="2" key="1">
    <citation type="journal article" date="2023" name="G3 (Bethesda)">
        <title>Genome assembly and association tests identify interacting loci associated with vigor, precocity, and sex in interspecific pistachio rootstocks.</title>
        <authorList>
            <person name="Palmer W."/>
            <person name="Jacygrad E."/>
            <person name="Sagayaradj S."/>
            <person name="Cavanaugh K."/>
            <person name="Han R."/>
            <person name="Bertier L."/>
            <person name="Beede B."/>
            <person name="Kafkas S."/>
            <person name="Golino D."/>
            <person name="Preece J."/>
            <person name="Michelmore R."/>
        </authorList>
    </citation>
    <scope>NUCLEOTIDE SEQUENCE [LARGE SCALE GENOMIC DNA]</scope>
</reference>
<organism evidence="1 2">
    <name type="scientific">Pistacia atlantica</name>
    <dbReference type="NCBI Taxonomy" id="434234"/>
    <lineage>
        <taxon>Eukaryota</taxon>
        <taxon>Viridiplantae</taxon>
        <taxon>Streptophyta</taxon>
        <taxon>Embryophyta</taxon>
        <taxon>Tracheophyta</taxon>
        <taxon>Spermatophyta</taxon>
        <taxon>Magnoliopsida</taxon>
        <taxon>eudicotyledons</taxon>
        <taxon>Gunneridae</taxon>
        <taxon>Pentapetalae</taxon>
        <taxon>rosids</taxon>
        <taxon>malvids</taxon>
        <taxon>Sapindales</taxon>
        <taxon>Anacardiaceae</taxon>
        <taxon>Pistacia</taxon>
    </lineage>
</organism>
<name>A0ACC1BPC9_9ROSI</name>
<evidence type="ECO:0000313" key="1">
    <source>
        <dbReference type="EMBL" id="KAJ0100809.1"/>
    </source>
</evidence>
<sequence>MREGEQGFKEIFSWEELSVLHLQLDSFDNFAFDAQWLRRPRKFNICIGPRSSDSNYRPTQHDEKRVVLRGVDVMGRGLDGLLWNSSALVLENCGGKSTLSELFARKSLCGLPGLKSLTISSCSSIIRLISWENVLRSMLPNLESLTLTRLRNFGSIFVGVDGGARNGDVFCFGYCTYPNGAALFNHPRSKPLSLKLIQRLLLSHTSSHIKAV</sequence>
<evidence type="ECO:0000313" key="2">
    <source>
        <dbReference type="Proteomes" id="UP001164250"/>
    </source>
</evidence>
<comment type="caution">
    <text evidence="1">The sequence shown here is derived from an EMBL/GenBank/DDBJ whole genome shotgun (WGS) entry which is preliminary data.</text>
</comment>
<gene>
    <name evidence="1" type="ORF">Patl1_04364</name>
</gene>
<accession>A0ACC1BPC9</accession>